<dbReference type="OrthoDB" id="1834810at2759"/>
<evidence type="ECO:0000313" key="3">
    <source>
        <dbReference type="Proteomes" id="UP000029120"/>
    </source>
</evidence>
<dbReference type="Gramene" id="KFK24138">
    <property type="protein sequence ID" value="KFK24138"/>
    <property type="gene ID" value="AALP_AAs68319U000400"/>
</dbReference>
<name>A0A087G2N6_ARAAL</name>
<accession>A0A087G2N6</accession>
<evidence type="ECO:0000256" key="1">
    <source>
        <dbReference type="SAM" id="Phobius"/>
    </source>
</evidence>
<dbReference type="eggNOG" id="KOG0873">
    <property type="taxonomic scope" value="Eukaryota"/>
</dbReference>
<dbReference type="EMBL" id="KL971838">
    <property type="protein sequence ID" value="KFK24138.1"/>
    <property type="molecule type" value="Genomic_DNA"/>
</dbReference>
<dbReference type="AlphaFoldDB" id="A0A087G2N6"/>
<gene>
    <name evidence="2" type="ORF">AALP_AAs68319U000400</name>
</gene>
<reference evidence="3" key="1">
    <citation type="journal article" date="2015" name="Nat. Plants">
        <title>Genome expansion of Arabis alpina linked with retrotransposition and reduced symmetric DNA methylation.</title>
        <authorList>
            <person name="Willing E.M."/>
            <person name="Rawat V."/>
            <person name="Mandakova T."/>
            <person name="Maumus F."/>
            <person name="James G.V."/>
            <person name="Nordstroem K.J."/>
            <person name="Becker C."/>
            <person name="Warthmann N."/>
            <person name="Chica C."/>
            <person name="Szarzynska B."/>
            <person name="Zytnicki M."/>
            <person name="Albani M.C."/>
            <person name="Kiefer C."/>
            <person name="Bergonzi S."/>
            <person name="Castaings L."/>
            <person name="Mateos J.L."/>
            <person name="Berns M.C."/>
            <person name="Bujdoso N."/>
            <person name="Piofczyk T."/>
            <person name="de Lorenzo L."/>
            <person name="Barrero-Sicilia C."/>
            <person name="Mateos I."/>
            <person name="Piednoel M."/>
            <person name="Hagmann J."/>
            <person name="Chen-Min-Tao R."/>
            <person name="Iglesias-Fernandez R."/>
            <person name="Schuster S.C."/>
            <person name="Alonso-Blanco C."/>
            <person name="Roudier F."/>
            <person name="Carbonero P."/>
            <person name="Paz-Ares J."/>
            <person name="Davis S.J."/>
            <person name="Pecinka A."/>
            <person name="Quesneville H."/>
            <person name="Colot V."/>
            <person name="Lysak M.A."/>
            <person name="Weigel D."/>
            <person name="Coupland G."/>
            <person name="Schneeberger K."/>
        </authorList>
    </citation>
    <scope>NUCLEOTIDE SEQUENCE [LARGE SCALE GENOMIC DNA]</scope>
    <source>
        <strain evidence="3">cv. Pajares</strain>
    </source>
</reference>
<keyword evidence="1" id="KW-0472">Membrane</keyword>
<organism evidence="2 3">
    <name type="scientific">Arabis alpina</name>
    <name type="common">Alpine rock-cress</name>
    <dbReference type="NCBI Taxonomy" id="50452"/>
    <lineage>
        <taxon>Eukaryota</taxon>
        <taxon>Viridiplantae</taxon>
        <taxon>Streptophyta</taxon>
        <taxon>Embryophyta</taxon>
        <taxon>Tracheophyta</taxon>
        <taxon>Spermatophyta</taxon>
        <taxon>Magnoliopsida</taxon>
        <taxon>eudicotyledons</taxon>
        <taxon>Gunneridae</taxon>
        <taxon>Pentapetalae</taxon>
        <taxon>rosids</taxon>
        <taxon>malvids</taxon>
        <taxon>Brassicales</taxon>
        <taxon>Brassicaceae</taxon>
        <taxon>Arabideae</taxon>
        <taxon>Arabis</taxon>
    </lineage>
</organism>
<protein>
    <submittedName>
        <fullName evidence="2">Uncharacterized protein</fullName>
    </submittedName>
</protein>
<dbReference type="Proteomes" id="UP000029120">
    <property type="component" value="Unassembled WGS sequence"/>
</dbReference>
<keyword evidence="3" id="KW-1185">Reference proteome</keyword>
<proteinExistence type="predicted"/>
<sequence>MKGVLRTLIAFCDHSKYDLTPEAEGKCIARLLLYHFCVNLPLMMASYPDFKFMGMQSMVSSQIVFYFIWLLDSTNLMPKLSTTNISLGMQSVVAFVNLGSYYAIGVPLGLILMFSILQKEFVPIEIKVGSIYILSLNSRHAYSLHVLESDGCKWVGDD</sequence>
<feature type="transmembrane region" description="Helical" evidence="1">
    <location>
        <begin position="52"/>
        <end position="71"/>
    </location>
</feature>
<keyword evidence="1" id="KW-1133">Transmembrane helix</keyword>
<keyword evidence="1" id="KW-0812">Transmembrane</keyword>
<feature type="transmembrane region" description="Helical" evidence="1">
    <location>
        <begin position="91"/>
        <end position="117"/>
    </location>
</feature>
<evidence type="ECO:0000313" key="2">
    <source>
        <dbReference type="EMBL" id="KFK24138.1"/>
    </source>
</evidence>